<dbReference type="EMBL" id="BARW01004885">
    <property type="protein sequence ID" value="GAI67585.1"/>
    <property type="molecule type" value="Genomic_DNA"/>
</dbReference>
<accession>X1RWM3</accession>
<protein>
    <submittedName>
        <fullName evidence="1">Uncharacterized protein</fullName>
    </submittedName>
</protein>
<organism evidence="1">
    <name type="scientific">marine sediment metagenome</name>
    <dbReference type="NCBI Taxonomy" id="412755"/>
    <lineage>
        <taxon>unclassified sequences</taxon>
        <taxon>metagenomes</taxon>
        <taxon>ecological metagenomes</taxon>
    </lineage>
</organism>
<sequence>LCGGYISVPCDRLPLPLTTCPVCGQGIKVSRGFTKINPLKLWGPHDSCPSGWHEHYEPSPRVEVNIGLDTTGHTCQDIFRPCFLCDPKDEPAYIMMVGAGHYKMPEDFLEEASRMGVSKRIPFIPKDLELGKTIVYLAHPKACEVREPAVVQQAMGILEEAESNQPKLLETDRITKALGIFCAFIPKRVEMLIWESEATPEELEKLEKRGITAIKIPDGDLAHG</sequence>
<gene>
    <name evidence="1" type="ORF">S12H4_11075</name>
</gene>
<reference evidence="1" key="1">
    <citation type="journal article" date="2014" name="Front. Microbiol.">
        <title>High frequency of phylogenetically diverse reductive dehalogenase-homologous genes in deep subseafloor sedimentary metagenomes.</title>
        <authorList>
            <person name="Kawai M."/>
            <person name="Futagami T."/>
            <person name="Toyoda A."/>
            <person name="Takaki Y."/>
            <person name="Nishi S."/>
            <person name="Hori S."/>
            <person name="Arai W."/>
            <person name="Tsubouchi T."/>
            <person name="Morono Y."/>
            <person name="Uchiyama I."/>
            <person name="Ito T."/>
            <person name="Fujiyama A."/>
            <person name="Inagaki F."/>
            <person name="Takami H."/>
        </authorList>
    </citation>
    <scope>NUCLEOTIDE SEQUENCE</scope>
    <source>
        <strain evidence="1">Expedition CK06-06</strain>
    </source>
</reference>
<comment type="caution">
    <text evidence="1">The sequence shown here is derived from an EMBL/GenBank/DDBJ whole genome shotgun (WGS) entry which is preliminary data.</text>
</comment>
<evidence type="ECO:0000313" key="1">
    <source>
        <dbReference type="EMBL" id="GAI67585.1"/>
    </source>
</evidence>
<name>X1RWM3_9ZZZZ</name>
<dbReference type="AlphaFoldDB" id="X1RWM3"/>
<proteinExistence type="predicted"/>
<feature type="non-terminal residue" evidence="1">
    <location>
        <position position="1"/>
    </location>
</feature>